<evidence type="ECO:0000256" key="1">
    <source>
        <dbReference type="SAM" id="MobiDB-lite"/>
    </source>
</evidence>
<dbReference type="STRING" id="383855.N1Q963"/>
<dbReference type="PANTHER" id="PTHR13268:SF0">
    <property type="entry name" value="BCAS3 MICROTUBULE ASSOCIATED CELL MIGRATION FACTOR"/>
    <property type="match status" value="1"/>
</dbReference>
<accession>N1Q963</accession>
<organism evidence="2 3">
    <name type="scientific">Pseudocercospora fijiensis (strain CIRAD86)</name>
    <name type="common">Black leaf streak disease fungus</name>
    <name type="synonym">Mycosphaerella fijiensis</name>
    <dbReference type="NCBI Taxonomy" id="383855"/>
    <lineage>
        <taxon>Eukaryota</taxon>
        <taxon>Fungi</taxon>
        <taxon>Dikarya</taxon>
        <taxon>Ascomycota</taxon>
        <taxon>Pezizomycotina</taxon>
        <taxon>Dothideomycetes</taxon>
        <taxon>Dothideomycetidae</taxon>
        <taxon>Mycosphaerellales</taxon>
        <taxon>Mycosphaerellaceae</taxon>
        <taxon>Pseudocercospora</taxon>
    </lineage>
</organism>
<dbReference type="EMBL" id="KB446555">
    <property type="protein sequence ID" value="EME89414.1"/>
    <property type="molecule type" value="Genomic_DNA"/>
</dbReference>
<reference evidence="2 3" key="1">
    <citation type="journal article" date="2012" name="PLoS Pathog.">
        <title>Diverse lifestyles and strategies of plant pathogenesis encoded in the genomes of eighteen Dothideomycetes fungi.</title>
        <authorList>
            <person name="Ohm R.A."/>
            <person name="Feau N."/>
            <person name="Henrissat B."/>
            <person name="Schoch C.L."/>
            <person name="Horwitz B.A."/>
            <person name="Barry K.W."/>
            <person name="Condon B.J."/>
            <person name="Copeland A.C."/>
            <person name="Dhillon B."/>
            <person name="Glaser F."/>
            <person name="Hesse C.N."/>
            <person name="Kosti I."/>
            <person name="LaButti K."/>
            <person name="Lindquist E.A."/>
            <person name="Lucas S."/>
            <person name="Salamov A.A."/>
            <person name="Bradshaw R.E."/>
            <person name="Ciuffetti L."/>
            <person name="Hamelin R.C."/>
            <person name="Kema G.H.J."/>
            <person name="Lawrence C."/>
            <person name="Scott J.A."/>
            <person name="Spatafora J.W."/>
            <person name="Turgeon B.G."/>
            <person name="de Wit P.J.G.M."/>
            <person name="Zhong S."/>
            <person name="Goodwin S.B."/>
            <person name="Grigoriev I.V."/>
        </authorList>
    </citation>
    <scope>NUCLEOTIDE SEQUENCE [LARGE SCALE GENOMIC DNA]</scope>
    <source>
        <strain evidence="2 3">CIRAD86</strain>
    </source>
</reference>
<dbReference type="Gene3D" id="2.130.10.10">
    <property type="entry name" value="YVTN repeat-like/Quinoprotein amine dehydrogenase"/>
    <property type="match status" value="1"/>
</dbReference>
<feature type="region of interest" description="Disordered" evidence="1">
    <location>
        <begin position="1"/>
        <end position="212"/>
    </location>
</feature>
<dbReference type="InterPro" id="IPR015943">
    <property type="entry name" value="WD40/YVTN_repeat-like_dom_sf"/>
</dbReference>
<dbReference type="SUPFAM" id="SSF50998">
    <property type="entry name" value="Quinoprotein alcohol dehydrogenase-like"/>
    <property type="match status" value="1"/>
</dbReference>
<feature type="region of interest" description="Disordered" evidence="1">
    <location>
        <begin position="1012"/>
        <end position="1114"/>
    </location>
</feature>
<feature type="region of interest" description="Disordered" evidence="1">
    <location>
        <begin position="559"/>
        <end position="590"/>
    </location>
</feature>
<dbReference type="InterPro" id="IPR011047">
    <property type="entry name" value="Quinoprotein_ADH-like_sf"/>
</dbReference>
<evidence type="ECO:0008006" key="4">
    <source>
        <dbReference type="Google" id="ProtNLM"/>
    </source>
</evidence>
<feature type="region of interest" description="Disordered" evidence="1">
    <location>
        <begin position="325"/>
        <end position="350"/>
    </location>
</feature>
<evidence type="ECO:0000313" key="2">
    <source>
        <dbReference type="EMBL" id="EME89414.1"/>
    </source>
</evidence>
<dbReference type="AlphaFoldDB" id="N1Q963"/>
<dbReference type="VEuPathDB" id="FungiDB:MYCFIDRAFT_213655"/>
<dbReference type="OrthoDB" id="3938623at2759"/>
<sequence length="1114" mass="120070">MPSADDDFVPDFDHFNEPRAAPAHDHLLGKSPPTTTKTKKKNKNKKNAAKQRPAEDADYSSSYPKSITPSPPTDAVKPLQVASPLLHPEPEPELAPESELVLESSPLVHLDDEPAAVEHVEPPVPVSRPESKLSPPASPAVRSPRPAPAKLAAPPSPATRPSSLYGAVRDRRNSTNSQRPVPPASLQSQPRRESLVSHRPATRLLDPPPPHMRQAHFFALPDLGLFGQKQEPGRPAGSDGYCCRLDSFAHAGSDVCAKSARDALLVGSEGGLEVLRILPNKLEVVGRLEGLRGAVIDAKILPHLKKYDYIQELRPLVAVTIHGPMLDDRRDSGPEGDGNDPTDNDPPSHFQTTVDVYSLQTQHFICTLYSSSPVALDMPTLGQVASLPDPIGDLQLDAKGCFITIASGKSGEIFVFTDTPNGDLQEPEFRCIGKFWTTVQKPLSSRPQSQSDAAGNASEVKEEPRHPLCSLSSRWLAVVPPVSSSSISIQGAPLIRDYNSNPPGVITHAAPPQPAVSCEVVGTDVEGAWSRLGRQAAQGLVKYSQKSIEIGWNGWKELTHPSPPGARQGHERGSSKEDLFPPTKGPDEDFGRLAKEPALVALIDLDTLLYFEKWKPKYLAAPLSAFALVEGCNFLSLSSAGTKLLTSSRKGEVSTVWDLSQVAHGVARRAASTDESISTSQCVKQIQRIPRNSPSTVLDCAWSRDDDAVAILTAHGTVHLHEVASRPPSKKRKRASSILPPAPEKADATISLSTGVSPPSSSTAGFLGSIKSGWQTVSTQVNTMRATNPASAFGLPTTFAGFREATAAAGNAGSRAVARGLSQGYTAAKGGAADYWHADDNKIRHTKALQTPFAAKSLAWIRRNNTTSVTIACGGTIHIHPVQRVERRKGDAIVSGLKHEKYAHKAFPLPSITTRAEVGVNIDACVFQGPHGFWTLRNSTPPPAGALKSNIATARTLQDQTNDLETNPPYCPFHVDSRVTILAFDEMDQSQYGPSLAYEGFIIKGHNHSDERPWTFGEQMPPSSMINERTADDLHEGSDPDQNPPADEDDDDDVADQMESKLTIQPARKGSNRQGDDHIRINTRRRPGKSNKGSTRAGGDGGFDLMEGDHDEFT</sequence>
<feature type="compositionally biased region" description="Basic and acidic residues" evidence="1">
    <location>
        <begin position="568"/>
        <end position="590"/>
    </location>
</feature>
<feature type="compositionally biased region" description="Basic and acidic residues" evidence="1">
    <location>
        <begin position="11"/>
        <end position="28"/>
    </location>
</feature>
<dbReference type="PANTHER" id="PTHR13268">
    <property type="entry name" value="BREAST CARCINOMA AMPLIFIED SEQUENCE 3"/>
    <property type="match status" value="1"/>
</dbReference>
<feature type="compositionally biased region" description="Basic residues" evidence="1">
    <location>
        <begin position="37"/>
        <end position="49"/>
    </location>
</feature>
<feature type="compositionally biased region" description="Polar residues" evidence="1">
    <location>
        <begin position="174"/>
        <end position="189"/>
    </location>
</feature>
<dbReference type="InterPro" id="IPR045142">
    <property type="entry name" value="BCAS3-like"/>
</dbReference>
<feature type="compositionally biased region" description="Low complexity" evidence="1">
    <location>
        <begin position="97"/>
        <end position="108"/>
    </location>
</feature>
<feature type="compositionally biased region" description="Acidic residues" evidence="1">
    <location>
        <begin position="1"/>
        <end position="10"/>
    </location>
</feature>
<feature type="region of interest" description="Disordered" evidence="1">
    <location>
        <begin position="722"/>
        <end position="756"/>
    </location>
</feature>
<proteinExistence type="predicted"/>
<name>N1Q963_PSEFD</name>
<dbReference type="GO" id="GO:0006914">
    <property type="term" value="P:autophagy"/>
    <property type="evidence" value="ECO:0007669"/>
    <property type="project" value="InterPro"/>
</dbReference>
<keyword evidence="3" id="KW-1185">Reference proteome</keyword>
<evidence type="ECO:0000313" key="3">
    <source>
        <dbReference type="Proteomes" id="UP000016932"/>
    </source>
</evidence>
<dbReference type="eggNOG" id="ENOG502QVCT">
    <property type="taxonomic scope" value="Eukaryota"/>
</dbReference>
<feature type="compositionally biased region" description="Basic and acidic residues" evidence="1">
    <location>
        <begin position="1029"/>
        <end position="1038"/>
    </location>
</feature>
<feature type="compositionally biased region" description="Acidic residues" evidence="1">
    <location>
        <begin position="1046"/>
        <end position="1056"/>
    </location>
</feature>
<dbReference type="RefSeq" id="XP_007922051.1">
    <property type="nucleotide sequence ID" value="XM_007923860.1"/>
</dbReference>
<feature type="compositionally biased region" description="Basic and acidic residues" evidence="1">
    <location>
        <begin position="109"/>
        <end position="121"/>
    </location>
</feature>
<dbReference type="HOGENOM" id="CLU_005319_0_0_1"/>
<protein>
    <recommendedName>
        <fullName evidence="4">BCAS3 domain-containing protein</fullName>
    </recommendedName>
</protein>
<dbReference type="GeneID" id="19337940"/>
<feature type="region of interest" description="Disordered" evidence="1">
    <location>
        <begin position="442"/>
        <end position="465"/>
    </location>
</feature>
<dbReference type="GO" id="GO:0042594">
    <property type="term" value="P:response to starvation"/>
    <property type="evidence" value="ECO:0007669"/>
    <property type="project" value="TreeGrafter"/>
</dbReference>
<feature type="compositionally biased region" description="Polar residues" evidence="1">
    <location>
        <begin position="442"/>
        <end position="453"/>
    </location>
</feature>
<gene>
    <name evidence="2" type="ORF">MYCFIDRAFT_213655</name>
</gene>
<dbReference type="Proteomes" id="UP000016932">
    <property type="component" value="Unassembled WGS sequence"/>
</dbReference>
<feature type="compositionally biased region" description="Low complexity" evidence="1">
    <location>
        <begin position="139"/>
        <end position="163"/>
    </location>
</feature>
<dbReference type="KEGG" id="pfj:MYCFIDRAFT_213655"/>
<dbReference type="GO" id="GO:0005737">
    <property type="term" value="C:cytoplasm"/>
    <property type="evidence" value="ECO:0007669"/>
    <property type="project" value="TreeGrafter"/>
</dbReference>
<feature type="compositionally biased region" description="Polar residues" evidence="1">
    <location>
        <begin position="59"/>
        <end position="68"/>
    </location>
</feature>